<dbReference type="STRING" id="589924.Ferp_1753"/>
<accession>D3RZI4</accession>
<keyword evidence="6" id="KW-1185">Reference proteome</keyword>
<proteinExistence type="predicted"/>
<dbReference type="EMBL" id="CP001899">
    <property type="protein sequence ID" value="ADC65897.1"/>
    <property type="molecule type" value="Genomic_DNA"/>
</dbReference>
<dbReference type="GeneID" id="8779280"/>
<dbReference type="GO" id="GO:0008817">
    <property type="term" value="F:corrinoid adenosyltransferase activity"/>
    <property type="evidence" value="ECO:0007669"/>
    <property type="project" value="TreeGrafter"/>
</dbReference>
<keyword evidence="2" id="KW-0547">Nucleotide-binding</keyword>
<dbReference type="SUPFAM" id="SSF89028">
    <property type="entry name" value="Cobalamin adenosyltransferase-like"/>
    <property type="match status" value="1"/>
</dbReference>
<dbReference type="GO" id="GO:0005524">
    <property type="term" value="F:ATP binding"/>
    <property type="evidence" value="ECO:0007669"/>
    <property type="project" value="UniProtKB-KW"/>
</dbReference>
<dbReference type="RefSeq" id="WP_012966236.1">
    <property type="nucleotide sequence ID" value="NC_013849.1"/>
</dbReference>
<evidence type="ECO:0000256" key="1">
    <source>
        <dbReference type="ARBA" id="ARBA00022679"/>
    </source>
</evidence>
<dbReference type="Proteomes" id="UP000002613">
    <property type="component" value="Chromosome"/>
</dbReference>
<evidence type="ECO:0000313" key="5">
    <source>
        <dbReference type="EMBL" id="ADC65897.1"/>
    </source>
</evidence>
<dbReference type="Pfam" id="PF01923">
    <property type="entry name" value="Cob_adeno_trans"/>
    <property type="match status" value="1"/>
</dbReference>
<dbReference type="Gene3D" id="1.20.1200.10">
    <property type="entry name" value="Cobalamin adenosyltransferase-like"/>
    <property type="match status" value="1"/>
</dbReference>
<evidence type="ECO:0000256" key="2">
    <source>
        <dbReference type="ARBA" id="ARBA00022741"/>
    </source>
</evidence>
<dbReference type="HOGENOM" id="CLU_083486_0_2_2"/>
<evidence type="ECO:0000256" key="3">
    <source>
        <dbReference type="ARBA" id="ARBA00022840"/>
    </source>
</evidence>
<sequence length="180" mass="20585">MACLIKKREAEMKKDVRLTSSLRSGLISKDSDEIWGVGSVDEANAFIGLAKVKSEGLTREILEKVQRKMFNVGAEMISGKEMITRKDVEELEEIIREVGRKVEQPDKFIILEQDEITAYLSVARAVVRRAERWAVRLNDEGKVGINLVEWLNKLSCLLYLLTLYELKGKYNVVQIKKEDP</sequence>
<dbReference type="AlphaFoldDB" id="D3RZI4"/>
<gene>
    <name evidence="5" type="ordered locus">Ferp_1753</name>
</gene>
<dbReference type="InterPro" id="IPR036451">
    <property type="entry name" value="CblAdoTrfase-like_sf"/>
</dbReference>
<keyword evidence="3" id="KW-0067">ATP-binding</keyword>
<feature type="domain" description="Cobalamin adenosyltransferase-like" evidence="4">
    <location>
        <begin position="19"/>
        <end position="164"/>
    </location>
</feature>
<reference evidence="5 6" key="2">
    <citation type="journal article" date="2011" name="Stand. Genomic Sci.">
        <title>Complete genome sequence of Ferroglobus placidus AEDII12DO.</title>
        <authorList>
            <person name="Anderson I."/>
            <person name="Risso C."/>
            <person name="Holmes D."/>
            <person name="Lucas S."/>
            <person name="Copeland A."/>
            <person name="Lapidus A."/>
            <person name="Cheng J.F."/>
            <person name="Bruce D."/>
            <person name="Goodwin L."/>
            <person name="Pitluck S."/>
            <person name="Saunders E."/>
            <person name="Brettin T."/>
            <person name="Detter J.C."/>
            <person name="Han C."/>
            <person name="Tapia R."/>
            <person name="Larimer F."/>
            <person name="Land M."/>
            <person name="Hauser L."/>
            <person name="Woyke T."/>
            <person name="Lovley D."/>
            <person name="Kyrpides N."/>
            <person name="Ivanova N."/>
        </authorList>
    </citation>
    <scope>NUCLEOTIDE SEQUENCE [LARGE SCALE GENOMIC DNA]</scope>
    <source>
        <strain evidence="6">DSM 10642 / AEDII12DO</strain>
    </source>
</reference>
<dbReference type="InterPro" id="IPR029499">
    <property type="entry name" value="PduO-typ"/>
</dbReference>
<dbReference type="eggNOG" id="arCOG00489">
    <property type="taxonomic scope" value="Archaea"/>
</dbReference>
<protein>
    <submittedName>
        <fullName evidence="5">Cobalamin adenosyltransferase</fullName>
    </submittedName>
</protein>
<dbReference type="PANTHER" id="PTHR12213">
    <property type="entry name" value="CORRINOID ADENOSYLTRANSFERASE"/>
    <property type="match status" value="1"/>
</dbReference>
<dbReference type="InterPro" id="IPR016030">
    <property type="entry name" value="CblAdoTrfase-like"/>
</dbReference>
<reference evidence="6" key="1">
    <citation type="submission" date="2010-02" db="EMBL/GenBank/DDBJ databases">
        <title>Complete sequence of Ferroglobus placidus DSM 10642.</title>
        <authorList>
            <consortium name="US DOE Joint Genome Institute"/>
            <person name="Lucas S."/>
            <person name="Copeland A."/>
            <person name="Lapidus A."/>
            <person name="Cheng J.-F."/>
            <person name="Bruce D."/>
            <person name="Goodwin L."/>
            <person name="Pitluck S."/>
            <person name="Saunders E."/>
            <person name="Brettin T."/>
            <person name="Detter J.C."/>
            <person name="Han C."/>
            <person name="Tapia R."/>
            <person name="Larimer F."/>
            <person name="Land M."/>
            <person name="Hauser L."/>
            <person name="Kyrpides N."/>
            <person name="Ivanova N."/>
            <person name="Holmes D."/>
            <person name="Lovley D."/>
            <person name="Kyrpides N."/>
            <person name="Anderson I.J."/>
            <person name="Woyke T."/>
        </authorList>
    </citation>
    <scope>NUCLEOTIDE SEQUENCE [LARGE SCALE GENOMIC DNA]</scope>
    <source>
        <strain evidence="6">DSM 10642 / AEDII12DO</strain>
    </source>
</reference>
<keyword evidence="1 5" id="KW-0808">Transferase</keyword>
<evidence type="ECO:0000259" key="4">
    <source>
        <dbReference type="Pfam" id="PF01923"/>
    </source>
</evidence>
<evidence type="ECO:0000313" key="6">
    <source>
        <dbReference type="Proteomes" id="UP000002613"/>
    </source>
</evidence>
<organism evidence="5 6">
    <name type="scientific">Ferroglobus placidus (strain DSM 10642 / AEDII12DO)</name>
    <dbReference type="NCBI Taxonomy" id="589924"/>
    <lineage>
        <taxon>Archaea</taxon>
        <taxon>Methanobacteriati</taxon>
        <taxon>Methanobacteriota</taxon>
        <taxon>Archaeoglobi</taxon>
        <taxon>Archaeoglobales</taxon>
        <taxon>Archaeoglobaceae</taxon>
        <taxon>Ferroglobus</taxon>
    </lineage>
</organism>
<dbReference type="PaxDb" id="589924-Ferp_1753"/>
<dbReference type="PANTHER" id="PTHR12213:SF0">
    <property type="entry name" value="CORRINOID ADENOSYLTRANSFERASE MMAB"/>
    <property type="match status" value="1"/>
</dbReference>
<name>D3RZI4_FERPA</name>
<dbReference type="KEGG" id="fpl:Ferp_1753"/>